<keyword evidence="3" id="KW-1185">Reference proteome</keyword>
<evidence type="ECO:0000313" key="2">
    <source>
        <dbReference type="EMBL" id="KAF6355144.1"/>
    </source>
</evidence>
<reference evidence="2 3" key="1">
    <citation type="journal article" date="2020" name="Nature">
        <title>Six reference-quality genomes reveal evolution of bat adaptations.</title>
        <authorList>
            <person name="Jebb D."/>
            <person name="Huang Z."/>
            <person name="Pippel M."/>
            <person name="Hughes G.M."/>
            <person name="Lavrichenko K."/>
            <person name="Devanna P."/>
            <person name="Winkler S."/>
            <person name="Jermiin L.S."/>
            <person name="Skirmuntt E.C."/>
            <person name="Katzourakis A."/>
            <person name="Burkitt-Gray L."/>
            <person name="Ray D.A."/>
            <person name="Sullivan K.A.M."/>
            <person name="Roscito J.G."/>
            <person name="Kirilenko B.M."/>
            <person name="Davalos L.M."/>
            <person name="Corthals A.P."/>
            <person name="Power M.L."/>
            <person name="Jones G."/>
            <person name="Ransome R.D."/>
            <person name="Dechmann D.K.N."/>
            <person name="Locatelli A.G."/>
            <person name="Puechmaille S.J."/>
            <person name="Fedrigo O."/>
            <person name="Jarvis E.D."/>
            <person name="Hiller M."/>
            <person name="Vernes S.C."/>
            <person name="Myers E.W."/>
            <person name="Teeling E.C."/>
        </authorList>
    </citation>
    <scope>NUCLEOTIDE SEQUENCE [LARGE SCALE GENOMIC DNA]</scope>
    <source>
        <strain evidence="2">MMyoMyo1</strain>
        <tissue evidence="2">Flight muscle</tissue>
    </source>
</reference>
<feature type="compositionally biased region" description="Polar residues" evidence="1">
    <location>
        <begin position="22"/>
        <end position="33"/>
    </location>
</feature>
<sequence>MCPRRRRIKKPPQPSGDCTPKRPSTGTATNTPASGGRGLAFPLLQAYREQERSHLCAMARSQPYLGPLYFLQAFASPLQAFTLAFASCSISHEHRDYNPGFVFVGGGAGSGLCSPREHCSRHKALSSLCNLKTERQTVLKLPERKPTASKYSKSQEKREVSSPPATLTGVLARDVGGGKGARISGRTGYSGALGASESPPEQGVPVSTLEPKQQGGRA</sequence>
<dbReference type="Proteomes" id="UP000527355">
    <property type="component" value="Unassembled WGS sequence"/>
</dbReference>
<feature type="compositionally biased region" description="Basic residues" evidence="1">
    <location>
        <begin position="1"/>
        <end position="10"/>
    </location>
</feature>
<protein>
    <submittedName>
        <fullName evidence="2">Uncharacterized protein</fullName>
    </submittedName>
</protein>
<accession>A0A7J7Y006</accession>
<gene>
    <name evidence="2" type="ORF">mMyoMyo1_011343</name>
</gene>
<proteinExistence type="predicted"/>
<feature type="region of interest" description="Disordered" evidence="1">
    <location>
        <begin position="141"/>
        <end position="218"/>
    </location>
</feature>
<dbReference type="AlphaFoldDB" id="A0A7J7Y006"/>
<evidence type="ECO:0000256" key="1">
    <source>
        <dbReference type="SAM" id="MobiDB-lite"/>
    </source>
</evidence>
<feature type="region of interest" description="Disordered" evidence="1">
    <location>
        <begin position="1"/>
        <end position="37"/>
    </location>
</feature>
<comment type="caution">
    <text evidence="2">The sequence shown here is derived from an EMBL/GenBank/DDBJ whole genome shotgun (WGS) entry which is preliminary data.</text>
</comment>
<organism evidence="2 3">
    <name type="scientific">Myotis myotis</name>
    <name type="common">Greater mouse-eared bat</name>
    <name type="synonym">Vespertilio myotis</name>
    <dbReference type="NCBI Taxonomy" id="51298"/>
    <lineage>
        <taxon>Eukaryota</taxon>
        <taxon>Metazoa</taxon>
        <taxon>Chordata</taxon>
        <taxon>Craniata</taxon>
        <taxon>Vertebrata</taxon>
        <taxon>Euteleostomi</taxon>
        <taxon>Mammalia</taxon>
        <taxon>Eutheria</taxon>
        <taxon>Laurasiatheria</taxon>
        <taxon>Chiroptera</taxon>
        <taxon>Yangochiroptera</taxon>
        <taxon>Vespertilionidae</taxon>
        <taxon>Myotis</taxon>
    </lineage>
</organism>
<evidence type="ECO:0000313" key="3">
    <source>
        <dbReference type="Proteomes" id="UP000527355"/>
    </source>
</evidence>
<dbReference type="EMBL" id="JABWUV010000005">
    <property type="protein sequence ID" value="KAF6355144.1"/>
    <property type="molecule type" value="Genomic_DNA"/>
</dbReference>
<name>A0A7J7Y006_MYOMY</name>